<feature type="transmembrane region" description="Helical" evidence="10">
    <location>
        <begin position="265"/>
        <end position="294"/>
    </location>
</feature>
<feature type="transmembrane region" description="Helical" evidence="10">
    <location>
        <begin position="183"/>
        <end position="206"/>
    </location>
</feature>
<keyword evidence="7" id="KW-0406">Ion transport</keyword>
<evidence type="ECO:0000256" key="7">
    <source>
        <dbReference type="ARBA" id="ARBA00023065"/>
    </source>
</evidence>
<dbReference type="Gene3D" id="1.20.1530.20">
    <property type="match status" value="1"/>
</dbReference>
<accession>A0A5J4ZEC0</accession>
<feature type="transmembrane region" description="Helical" evidence="10">
    <location>
        <begin position="86"/>
        <end position="102"/>
    </location>
</feature>
<evidence type="ECO:0000256" key="8">
    <source>
        <dbReference type="ARBA" id="ARBA00023136"/>
    </source>
</evidence>
<dbReference type="GO" id="GO:0016020">
    <property type="term" value="C:membrane"/>
    <property type="evidence" value="ECO:0007669"/>
    <property type="project" value="UniProtKB-SubCell"/>
</dbReference>
<evidence type="ECO:0000313" key="12">
    <source>
        <dbReference type="EMBL" id="KAA8515667.1"/>
    </source>
</evidence>
<dbReference type="InterPro" id="IPR006153">
    <property type="entry name" value="Cation/H_exchanger_TM"/>
</dbReference>
<evidence type="ECO:0000313" key="13">
    <source>
        <dbReference type="Proteomes" id="UP000325577"/>
    </source>
</evidence>
<sequence>MSFLGNISELTDISQDSRCRTVITMNVTNIALYMLSFFFVVFLCNFLHAVLRPLSQPRIISEAIVGLILGNILTHKGKNKVEMRKSLNYIADVGMICHMFVLGLEMDPHILIQPPSRESKVAYAGMFSTFILAILVTPLLSLPNLSHHKFNFSISVALFGTASPLLTRLITDLKIGKSDIGRFVLSAGIQSDLVSTVLLSLGYITFDPSNGFVTRNWHDILRMISTQVIETILAAKLSPVFMNWVNNENPEGKPMKGSHLVLSTAYVVLVCGCSPMIAGFSSMLSAFLAGIFMPREGRISKMMISRVNYFLSCIFYPLFFCWVGAEAELSSFGASHLGPWARLFFLFLIATVGKVVGTVVSGVMQGFHWPESVAIGLLLSIKGHFHVYLAIIAANIEIITVSTSIAMIFATFLTIIYTPLVVANIIERARKRSPTQRMTLQWLDPLHELRILLCLHGPQNVPSAINFMEISRGPVEPGIRVYVTEMVELTDRIAATLAKGEGMDALTVTDQTVVNMREEVTNAVKASLNENGEGIHLQRMLALATINNMHQDICILAENLLVSLVILPFHKDQQADGKLKPGHSGFRHVNRKVIN</sequence>
<evidence type="ECO:0000256" key="9">
    <source>
        <dbReference type="ARBA" id="ARBA00038341"/>
    </source>
</evidence>
<dbReference type="GO" id="GO:0006885">
    <property type="term" value="P:regulation of pH"/>
    <property type="evidence" value="ECO:0007669"/>
    <property type="project" value="TreeGrafter"/>
</dbReference>
<feature type="transmembrane region" description="Helical" evidence="10">
    <location>
        <begin position="30"/>
        <end position="51"/>
    </location>
</feature>
<dbReference type="PANTHER" id="PTHR32468">
    <property type="entry name" value="CATION/H + ANTIPORTER"/>
    <property type="match status" value="1"/>
</dbReference>
<keyword evidence="13" id="KW-1185">Reference proteome</keyword>
<dbReference type="AlphaFoldDB" id="A0A5J4ZEC0"/>
<feature type="transmembrane region" description="Helical" evidence="10">
    <location>
        <begin position="340"/>
        <end position="363"/>
    </location>
</feature>
<protein>
    <recommendedName>
        <fullName evidence="11">Cation/H+ exchanger transmembrane domain-containing protein</fullName>
    </recommendedName>
</protein>
<keyword evidence="8 10" id="KW-0472">Membrane</keyword>
<dbReference type="GO" id="GO:0006813">
    <property type="term" value="P:potassium ion transport"/>
    <property type="evidence" value="ECO:0007669"/>
    <property type="project" value="UniProtKB-KW"/>
</dbReference>
<reference evidence="12 13" key="1">
    <citation type="submission" date="2019-09" db="EMBL/GenBank/DDBJ databases">
        <title>A chromosome-level genome assembly of the Chinese tupelo Nyssa sinensis.</title>
        <authorList>
            <person name="Yang X."/>
            <person name="Kang M."/>
            <person name="Yang Y."/>
            <person name="Xiong H."/>
            <person name="Wang M."/>
            <person name="Zhang Z."/>
            <person name="Wang Z."/>
            <person name="Wu H."/>
            <person name="Ma T."/>
            <person name="Liu J."/>
            <person name="Xi Z."/>
        </authorList>
    </citation>
    <scope>NUCLEOTIDE SEQUENCE [LARGE SCALE GENOMIC DNA]</scope>
    <source>
        <strain evidence="12">J267</strain>
        <tissue evidence="12">Leaf</tissue>
    </source>
</reference>
<dbReference type="GO" id="GO:0015297">
    <property type="term" value="F:antiporter activity"/>
    <property type="evidence" value="ECO:0007669"/>
    <property type="project" value="InterPro"/>
</dbReference>
<evidence type="ECO:0000259" key="11">
    <source>
        <dbReference type="Pfam" id="PF00999"/>
    </source>
</evidence>
<evidence type="ECO:0000256" key="3">
    <source>
        <dbReference type="ARBA" id="ARBA00022538"/>
    </source>
</evidence>
<dbReference type="OrthoDB" id="754456at2759"/>
<evidence type="ECO:0000256" key="10">
    <source>
        <dbReference type="SAM" id="Phobius"/>
    </source>
</evidence>
<keyword evidence="2" id="KW-0813">Transport</keyword>
<comment type="subcellular location">
    <subcellularLocation>
        <location evidence="1">Membrane</location>
        <topology evidence="1">Multi-pass membrane protein</topology>
    </subcellularLocation>
</comment>
<dbReference type="InterPro" id="IPR050794">
    <property type="entry name" value="CPA2_transporter"/>
</dbReference>
<feature type="transmembrane region" description="Helical" evidence="10">
    <location>
        <begin position="405"/>
        <end position="426"/>
    </location>
</feature>
<dbReference type="GO" id="GO:1902600">
    <property type="term" value="P:proton transmembrane transport"/>
    <property type="evidence" value="ECO:0007669"/>
    <property type="project" value="InterPro"/>
</dbReference>
<evidence type="ECO:0000256" key="2">
    <source>
        <dbReference type="ARBA" id="ARBA00022448"/>
    </source>
</evidence>
<feature type="transmembrane region" description="Helical" evidence="10">
    <location>
        <begin position="375"/>
        <end position="399"/>
    </location>
</feature>
<dbReference type="Pfam" id="PF00999">
    <property type="entry name" value="Na_H_Exchanger"/>
    <property type="match status" value="1"/>
</dbReference>
<organism evidence="12 13">
    <name type="scientific">Nyssa sinensis</name>
    <dbReference type="NCBI Taxonomy" id="561372"/>
    <lineage>
        <taxon>Eukaryota</taxon>
        <taxon>Viridiplantae</taxon>
        <taxon>Streptophyta</taxon>
        <taxon>Embryophyta</taxon>
        <taxon>Tracheophyta</taxon>
        <taxon>Spermatophyta</taxon>
        <taxon>Magnoliopsida</taxon>
        <taxon>eudicotyledons</taxon>
        <taxon>Gunneridae</taxon>
        <taxon>Pentapetalae</taxon>
        <taxon>asterids</taxon>
        <taxon>Cornales</taxon>
        <taxon>Nyssaceae</taxon>
        <taxon>Nyssa</taxon>
    </lineage>
</organism>
<evidence type="ECO:0000256" key="6">
    <source>
        <dbReference type="ARBA" id="ARBA00022989"/>
    </source>
</evidence>
<dbReference type="InterPro" id="IPR038770">
    <property type="entry name" value="Na+/solute_symporter_sf"/>
</dbReference>
<evidence type="ECO:0000256" key="1">
    <source>
        <dbReference type="ARBA" id="ARBA00004141"/>
    </source>
</evidence>
<dbReference type="PANTHER" id="PTHR32468:SF145">
    <property type="entry name" value="CATION_H(+) ANTIPORTER 28"/>
    <property type="match status" value="1"/>
</dbReference>
<feature type="transmembrane region" description="Helical" evidence="10">
    <location>
        <begin position="122"/>
        <end position="140"/>
    </location>
</feature>
<comment type="similarity">
    <text evidence="9">Belongs to the monovalent cation:proton antiporter 2 (CPA2) transporter (TC 2.A.37) family. CHX (TC 2.A.37.4) subfamily.</text>
</comment>
<dbReference type="GO" id="GO:0012505">
    <property type="term" value="C:endomembrane system"/>
    <property type="evidence" value="ECO:0007669"/>
    <property type="project" value="TreeGrafter"/>
</dbReference>
<dbReference type="Proteomes" id="UP000325577">
    <property type="component" value="Linkage Group LG9"/>
</dbReference>
<keyword evidence="4 10" id="KW-0812">Transmembrane</keyword>
<proteinExistence type="inferred from homology"/>
<evidence type="ECO:0000256" key="5">
    <source>
        <dbReference type="ARBA" id="ARBA00022958"/>
    </source>
</evidence>
<feature type="domain" description="Cation/H+ exchanger transmembrane" evidence="11">
    <location>
        <begin position="41"/>
        <end position="423"/>
    </location>
</feature>
<evidence type="ECO:0000256" key="4">
    <source>
        <dbReference type="ARBA" id="ARBA00022692"/>
    </source>
</evidence>
<keyword evidence="3" id="KW-0633">Potassium transport</keyword>
<name>A0A5J4ZEC0_9ASTE</name>
<keyword evidence="6 10" id="KW-1133">Transmembrane helix</keyword>
<feature type="transmembrane region" description="Helical" evidence="10">
    <location>
        <begin position="306"/>
        <end position="325"/>
    </location>
</feature>
<dbReference type="EMBL" id="CM018052">
    <property type="protein sequence ID" value="KAA8515667.1"/>
    <property type="molecule type" value="Genomic_DNA"/>
</dbReference>
<gene>
    <name evidence="12" type="ORF">F0562_018722</name>
</gene>
<keyword evidence="5" id="KW-0630">Potassium</keyword>
<feature type="transmembrane region" description="Helical" evidence="10">
    <location>
        <begin position="57"/>
        <end position="74"/>
    </location>
</feature>